<gene>
    <name evidence="1" type="ORF">KBJ98_07755</name>
</gene>
<dbReference type="EMBL" id="JAGPXB010000005">
    <property type="protein sequence ID" value="MBQ0908592.1"/>
    <property type="molecule type" value="Genomic_DNA"/>
</dbReference>
<sequence length="229" mass="27048">MKNLYQFIIVISMFYGCNSSPNIKPNETNINRKSTEKITEKEKITPKIKIDSVKMHAFDNIYFGFQNDPIKSKYMINGMEYYISMSTSLPSKGLQSFTLQNKKVFKTEKNAKQVLSDLQKTISTKYKNTTVLNKTFYIEEELKRTNDFEKNFLNKYDENRIGEPYEFISCIWNLKYKIIQIGYLISYPNMMTTTESTPSYSIYIEFESKIITMKKQNEPNYKKNDSSKF</sequence>
<evidence type="ECO:0000313" key="2">
    <source>
        <dbReference type="Proteomes" id="UP000679008"/>
    </source>
</evidence>
<name>A0ABS5D3I8_9FLAO</name>
<evidence type="ECO:0000313" key="1">
    <source>
        <dbReference type="EMBL" id="MBQ0908592.1"/>
    </source>
</evidence>
<organism evidence="1 2">
    <name type="scientific">Flavobacterium erciyesense</name>
    <dbReference type="NCBI Taxonomy" id="2825842"/>
    <lineage>
        <taxon>Bacteria</taxon>
        <taxon>Pseudomonadati</taxon>
        <taxon>Bacteroidota</taxon>
        <taxon>Flavobacteriia</taxon>
        <taxon>Flavobacteriales</taxon>
        <taxon>Flavobacteriaceae</taxon>
        <taxon>Flavobacterium</taxon>
    </lineage>
</organism>
<dbReference type="Proteomes" id="UP000679008">
    <property type="component" value="Unassembled WGS sequence"/>
</dbReference>
<keyword evidence="2" id="KW-1185">Reference proteome</keyword>
<reference evidence="1 2" key="1">
    <citation type="submission" date="2021-04" db="EMBL/GenBank/DDBJ databases">
        <title>Description of novel Flavobacterium sp. F-328.</title>
        <authorList>
            <person name="Saticioglu I.B."/>
        </authorList>
    </citation>
    <scope>NUCLEOTIDE SEQUENCE [LARGE SCALE GENOMIC DNA]</scope>
    <source>
        <strain evidence="1 2">F-328</strain>
    </source>
</reference>
<accession>A0ABS5D3I8</accession>
<dbReference type="PROSITE" id="PS51257">
    <property type="entry name" value="PROKAR_LIPOPROTEIN"/>
    <property type="match status" value="1"/>
</dbReference>
<evidence type="ECO:0008006" key="3">
    <source>
        <dbReference type="Google" id="ProtNLM"/>
    </source>
</evidence>
<protein>
    <recommendedName>
        <fullName evidence="3">Lipoprotein</fullName>
    </recommendedName>
</protein>
<proteinExistence type="predicted"/>
<dbReference type="RefSeq" id="WP_210789220.1">
    <property type="nucleotide sequence ID" value="NZ_JAGPXB010000005.1"/>
</dbReference>
<comment type="caution">
    <text evidence="1">The sequence shown here is derived from an EMBL/GenBank/DDBJ whole genome shotgun (WGS) entry which is preliminary data.</text>
</comment>